<gene>
    <name evidence="1" type="ORF">ACOLOM_LOCUS1621</name>
</gene>
<reference evidence="1" key="1">
    <citation type="submission" date="2021-06" db="EMBL/GenBank/DDBJ databases">
        <authorList>
            <person name="Kallberg Y."/>
            <person name="Tangrot J."/>
            <person name="Rosling A."/>
        </authorList>
    </citation>
    <scope>NUCLEOTIDE SEQUENCE</scope>
    <source>
        <strain evidence="1">CL356</strain>
    </source>
</reference>
<protein>
    <submittedName>
        <fullName evidence="1">12608_t:CDS:1</fullName>
    </submittedName>
</protein>
<dbReference type="EMBL" id="CAJVPT010001965">
    <property type="protein sequence ID" value="CAG8471842.1"/>
    <property type="molecule type" value="Genomic_DNA"/>
</dbReference>
<dbReference type="Proteomes" id="UP000789525">
    <property type="component" value="Unassembled WGS sequence"/>
</dbReference>
<comment type="caution">
    <text evidence="1">The sequence shown here is derived from an EMBL/GenBank/DDBJ whole genome shotgun (WGS) entry which is preliminary data.</text>
</comment>
<sequence>MQFAPEESKSGWLTKLGGNALRKTWKRRWFELRGNLLRYYRQQSDKEPSGVINLASYNSICQDSSATKKSPNCIRIEKVARESDSIRSTASYRESSLKKQPAFLAFADTEAEMQEWIIALEKHLGGRNIADIVLDRLDLSGNIGVHRRQASYGSLSSFYSKNSNVCSTSDSALSSRRPSLDSLSLGTPSLDSRKSSIDSFHCNPTPPNGGNNGGIIATRNFSQPPSRPETPSNLVALFGLGQPILRKPASSSVLHDRRGNADDVDGNVAQPTSQQQGHVRKLSLNISKDRSAAPLIMVNGENSRFSASPDAVHFPTHNGIRTSTSSGSMHSAFNNSHSPFNSSFTSSALNGTKKKDSNNSISISSSASSTPLMNAVTPKSPVTPLANVFPSHLS</sequence>
<organism evidence="1 2">
    <name type="scientific">Acaulospora colombiana</name>
    <dbReference type="NCBI Taxonomy" id="27376"/>
    <lineage>
        <taxon>Eukaryota</taxon>
        <taxon>Fungi</taxon>
        <taxon>Fungi incertae sedis</taxon>
        <taxon>Mucoromycota</taxon>
        <taxon>Glomeromycotina</taxon>
        <taxon>Glomeromycetes</taxon>
        <taxon>Diversisporales</taxon>
        <taxon>Acaulosporaceae</taxon>
        <taxon>Acaulospora</taxon>
    </lineage>
</organism>
<name>A0ACA9KGE2_9GLOM</name>
<evidence type="ECO:0000313" key="1">
    <source>
        <dbReference type="EMBL" id="CAG8471842.1"/>
    </source>
</evidence>
<accession>A0ACA9KGE2</accession>
<proteinExistence type="predicted"/>
<evidence type="ECO:0000313" key="2">
    <source>
        <dbReference type="Proteomes" id="UP000789525"/>
    </source>
</evidence>
<keyword evidence="2" id="KW-1185">Reference proteome</keyword>